<dbReference type="EMBL" id="RJUK01000001">
    <property type="protein sequence ID" value="ROQ21182.1"/>
    <property type="molecule type" value="Genomic_DNA"/>
</dbReference>
<dbReference type="AlphaFoldDB" id="A0A3N1NQR9"/>
<accession>A0A3N1NQR9</accession>
<reference evidence="1 2" key="1">
    <citation type="submission" date="2018-11" db="EMBL/GenBank/DDBJ databases">
        <title>Genomic Encyclopedia of Type Strains, Phase IV (KMG-IV): sequencing the most valuable type-strain genomes for metagenomic binning, comparative biology and taxonomic classification.</title>
        <authorList>
            <person name="Goeker M."/>
        </authorList>
    </citation>
    <scope>NUCLEOTIDE SEQUENCE [LARGE SCALE GENOMIC DNA]</scope>
    <source>
        <strain evidence="1 2">DSM 16974</strain>
    </source>
</reference>
<dbReference type="Proteomes" id="UP000273643">
    <property type="component" value="Unassembled WGS sequence"/>
</dbReference>
<dbReference type="RefSeq" id="WP_123638213.1">
    <property type="nucleotide sequence ID" value="NZ_RJUK01000001.1"/>
</dbReference>
<comment type="caution">
    <text evidence="1">The sequence shown here is derived from an EMBL/GenBank/DDBJ whole genome shotgun (WGS) entry which is preliminary data.</text>
</comment>
<dbReference type="OrthoDB" id="5564675at2"/>
<keyword evidence="2" id="KW-1185">Reference proteome</keyword>
<proteinExistence type="predicted"/>
<organism evidence="1 2">
    <name type="scientific">Marinimicrobium koreense</name>
    <dbReference type="NCBI Taxonomy" id="306545"/>
    <lineage>
        <taxon>Bacteria</taxon>
        <taxon>Pseudomonadati</taxon>
        <taxon>Pseudomonadota</taxon>
        <taxon>Gammaproteobacteria</taxon>
        <taxon>Cellvibrionales</taxon>
        <taxon>Cellvibrionaceae</taxon>
        <taxon>Marinimicrobium</taxon>
    </lineage>
</organism>
<protein>
    <submittedName>
        <fullName evidence="1">Uncharacterized protein</fullName>
    </submittedName>
</protein>
<evidence type="ECO:0000313" key="2">
    <source>
        <dbReference type="Proteomes" id="UP000273643"/>
    </source>
</evidence>
<evidence type="ECO:0000313" key="1">
    <source>
        <dbReference type="EMBL" id="ROQ21182.1"/>
    </source>
</evidence>
<sequence>MVLLTQTDNVTLADYFRERLHVSSEQLDPPPHEDTLWYVGGMLARFGDTDQLYSYEGGAMTIRPLAMLYKDAHEAGSARERCLILRQLGDLALFMGALFPENYARRGIHQDYFIGMGGGAYDYLSENAPQNRHIFSELAAAFARMLALIADACSRQRVFDAADVLQLYQRWRQSRDHRLERQLRALGIDLSGGDGVH</sequence>
<gene>
    <name evidence="1" type="ORF">EDC38_1805</name>
</gene>
<name>A0A3N1NQR9_9GAMM</name>